<sequence length="549" mass="62205">MLSAAELNSQMQVPIANWDQDTAWERFTGFRNLTVDQFCEIQEQLLVEQIRTIGSSKLGARLLRMTKPSSVDDFRATIPLTTYADYTKYLDPSARQDLPAFEYMWAHTTGAQARYKYVPYTRRAYTRMLDNLMGAFLLSTAREPGDVRIGPGSSIMYNVPPRPYLSGFAAFGMERRFGLKGVLEPAAAEHMEFKTKIRTNFEAAMERKVDLIISMTSVLVSAGEQFSDSLSRHKRKKKTREAKAKLGWRAKIKLAAAVVKAAISGRKARAGDVWDTKGIIGWGVDTPIFRDRVEGHWGMSPREIYACTEGGVMGVQGRNSEGMVFNPYMNFVEFLPASEAVKMEQDSSYQGKTHLLNEIVPGEMYEVVISSFYGMPFVRYRLGHQVRFLKNAKSSDMTSLPEFEFLGRSDDRLDIAGFTRIDEKTMWQAVEGTGLPIGSWTARTESRDGKPILHLYAEANEEISQSLAEDKIHSALRDEDDFYRDLEDMLGIRPLEITLLPSGTWDRYYDDRLKQGLELHDLVPPRMNSTEHDVSDLVNIASHRESIIS</sequence>
<dbReference type="InterPro" id="IPR055377">
    <property type="entry name" value="GH3_M"/>
</dbReference>
<dbReference type="InterPro" id="IPR004993">
    <property type="entry name" value="GH3"/>
</dbReference>
<evidence type="ECO:0000259" key="1">
    <source>
        <dbReference type="Pfam" id="PF23571"/>
    </source>
</evidence>
<dbReference type="EMBL" id="CP046147">
    <property type="protein sequence ID" value="WFG39747.1"/>
    <property type="molecule type" value="Genomic_DNA"/>
</dbReference>
<gene>
    <name evidence="2" type="ORF">GKO48_08995</name>
</gene>
<reference evidence="3" key="2">
    <citation type="submission" date="2023-06" db="EMBL/GenBank/DDBJ databases">
        <title>Pangenomics reveal diversification of enzyme families and niche specialization in globally abundant SAR202 bacteria.</title>
        <authorList>
            <person name="Saw J.H.W."/>
        </authorList>
    </citation>
    <scope>NUCLEOTIDE SEQUENCE [LARGE SCALE GENOMIC DNA]</scope>
    <source>
        <strain evidence="3">JH1073</strain>
    </source>
</reference>
<dbReference type="Proteomes" id="UP001219901">
    <property type="component" value="Chromosome"/>
</dbReference>
<accession>A0AAJ5ZE19</accession>
<dbReference type="PANTHER" id="PTHR31901:SF9">
    <property type="entry name" value="GH3 DOMAIN-CONTAINING PROTEIN"/>
    <property type="match status" value="1"/>
</dbReference>
<protein>
    <recommendedName>
        <fullName evidence="1">GH3 middle domain-containing protein</fullName>
    </recommendedName>
</protein>
<reference evidence="2 3" key="1">
    <citation type="submission" date="2019-11" db="EMBL/GenBank/DDBJ databases">
        <authorList>
            <person name="Cho J.-C."/>
        </authorList>
    </citation>
    <scope>NUCLEOTIDE SEQUENCE [LARGE SCALE GENOMIC DNA]</scope>
    <source>
        <strain evidence="2 3">JH1073</strain>
    </source>
</reference>
<dbReference type="Pfam" id="PF23571">
    <property type="entry name" value="GH3_M"/>
    <property type="match status" value="1"/>
</dbReference>
<name>A0AAJ5ZE19_9CHLR</name>
<proteinExistence type="predicted"/>
<dbReference type="InterPro" id="IPR042099">
    <property type="entry name" value="ANL_N_sf"/>
</dbReference>
<feature type="domain" description="GH3 middle" evidence="1">
    <location>
        <begin position="324"/>
        <end position="408"/>
    </location>
</feature>
<keyword evidence="3" id="KW-1185">Reference proteome</keyword>
<dbReference type="RefSeq" id="WP_342823767.1">
    <property type="nucleotide sequence ID" value="NZ_CP046146.1"/>
</dbReference>
<dbReference type="AlphaFoldDB" id="A0AAJ5ZE19"/>
<dbReference type="Gene3D" id="3.40.50.12780">
    <property type="entry name" value="N-terminal domain of ligase-like"/>
    <property type="match status" value="1"/>
</dbReference>
<dbReference type="PANTHER" id="PTHR31901">
    <property type="entry name" value="GH3 DOMAIN-CONTAINING PROTEIN"/>
    <property type="match status" value="1"/>
</dbReference>
<evidence type="ECO:0000313" key="3">
    <source>
        <dbReference type="Proteomes" id="UP001219901"/>
    </source>
</evidence>
<organism evidence="2 3">
    <name type="scientific">Candidatus Lucifugimonas marina</name>
    <dbReference type="NCBI Taxonomy" id="3038979"/>
    <lineage>
        <taxon>Bacteria</taxon>
        <taxon>Bacillati</taxon>
        <taxon>Chloroflexota</taxon>
        <taxon>Dehalococcoidia</taxon>
        <taxon>SAR202 cluster</taxon>
        <taxon>Candidatus Lucifugimonadales</taxon>
        <taxon>Candidatus Lucifugimonadaceae</taxon>
        <taxon>Candidatus Lucifugimonas</taxon>
    </lineage>
</organism>
<dbReference type="GO" id="GO:0005737">
    <property type="term" value="C:cytoplasm"/>
    <property type="evidence" value="ECO:0007669"/>
    <property type="project" value="TreeGrafter"/>
</dbReference>
<evidence type="ECO:0000313" key="2">
    <source>
        <dbReference type="EMBL" id="WFG39747.1"/>
    </source>
</evidence>
<dbReference type="GO" id="GO:0016881">
    <property type="term" value="F:acid-amino acid ligase activity"/>
    <property type="evidence" value="ECO:0007669"/>
    <property type="project" value="TreeGrafter"/>
</dbReference>